<dbReference type="Proteomes" id="UP000826651">
    <property type="component" value="Unassembled WGS sequence"/>
</dbReference>
<comment type="caution">
    <text evidence="4">The sequence shown here is derived from an EMBL/GenBank/DDBJ whole genome shotgun (WGS) entry which is preliminary data.</text>
</comment>
<accession>A0ABS7S8C6</accession>
<proteinExistence type="predicted"/>
<dbReference type="PANTHER" id="PTHR43333:SF1">
    <property type="entry name" value="D-ISOMER SPECIFIC 2-HYDROXYACID DEHYDROGENASE NAD-BINDING DOMAIN-CONTAINING PROTEIN"/>
    <property type="match status" value="1"/>
</dbReference>
<dbReference type="Pfam" id="PF02826">
    <property type="entry name" value="2-Hacid_dh_C"/>
    <property type="match status" value="1"/>
</dbReference>
<evidence type="ECO:0000313" key="5">
    <source>
        <dbReference type="Proteomes" id="UP000826651"/>
    </source>
</evidence>
<dbReference type="PANTHER" id="PTHR43333">
    <property type="entry name" value="2-HACID_DH_C DOMAIN-CONTAINING PROTEIN"/>
    <property type="match status" value="1"/>
</dbReference>
<keyword evidence="5" id="KW-1185">Reference proteome</keyword>
<evidence type="ECO:0000256" key="1">
    <source>
        <dbReference type="ARBA" id="ARBA00023002"/>
    </source>
</evidence>
<dbReference type="CDD" id="cd05300">
    <property type="entry name" value="2-Hacid_dh_1"/>
    <property type="match status" value="1"/>
</dbReference>
<dbReference type="InterPro" id="IPR006140">
    <property type="entry name" value="D-isomer_DH_NAD-bd"/>
</dbReference>
<organism evidence="4 5">
    <name type="scientific">Occultella gossypii</name>
    <dbReference type="NCBI Taxonomy" id="2800820"/>
    <lineage>
        <taxon>Bacteria</taxon>
        <taxon>Bacillati</taxon>
        <taxon>Actinomycetota</taxon>
        <taxon>Actinomycetes</taxon>
        <taxon>Micrococcales</taxon>
        <taxon>Ruaniaceae</taxon>
        <taxon>Occultella</taxon>
    </lineage>
</organism>
<sequence length="328" mass="35180">MSIRPVVVVLHDGRAPRAEALAPVAAHAEIRYCDESQLAGSLVGAQVLFVHHFLSNAVPGAWHAADSLQWLHIAAAGVDPVMFPEIRASEVVVTNSRGIFDVAIAEYVLAQMLSFAKDLPGSWHRQRSHTWQHTDSQRLAGSTALVVGTGPIGRAIARLLGAVGVEVRGTGRRARTGDPDFTAVAAAEDLATELARADWVIAAAPLTDLTRHLFDADAFAAMRPGARFINVGRGELVRTPDLLEALRNGTIAGAALDVLDPEPLPREHPLWEAPNVVITAHRSGDVLGWREELVALFALNFQRWITGATLMNVVDKNLGYVPSEGAAP</sequence>
<dbReference type="SUPFAM" id="SSF51735">
    <property type="entry name" value="NAD(P)-binding Rossmann-fold domains"/>
    <property type="match status" value="1"/>
</dbReference>
<dbReference type="RefSeq" id="WP_223405398.1">
    <property type="nucleotide sequence ID" value="NZ_JAGSHT010000010.1"/>
</dbReference>
<evidence type="ECO:0000256" key="2">
    <source>
        <dbReference type="ARBA" id="ARBA00023027"/>
    </source>
</evidence>
<evidence type="ECO:0000259" key="3">
    <source>
        <dbReference type="Pfam" id="PF02826"/>
    </source>
</evidence>
<feature type="domain" description="D-isomer specific 2-hydroxyacid dehydrogenase NAD-binding" evidence="3">
    <location>
        <begin position="109"/>
        <end position="282"/>
    </location>
</feature>
<dbReference type="Gene3D" id="3.40.50.720">
    <property type="entry name" value="NAD(P)-binding Rossmann-like Domain"/>
    <property type="match status" value="2"/>
</dbReference>
<name>A0ABS7S8C6_9MICO</name>
<evidence type="ECO:0000313" key="4">
    <source>
        <dbReference type="EMBL" id="MBZ2196490.1"/>
    </source>
</evidence>
<keyword evidence="2" id="KW-0520">NAD</keyword>
<protein>
    <submittedName>
        <fullName evidence="4">D-2-hydroxyacid dehydrogenase</fullName>
    </submittedName>
</protein>
<dbReference type="InterPro" id="IPR036291">
    <property type="entry name" value="NAD(P)-bd_dom_sf"/>
</dbReference>
<reference evidence="4 5" key="1">
    <citation type="submission" date="2021-04" db="EMBL/GenBank/DDBJ databases">
        <title>Ruania sp. nov., isolated from sandy soil of mangrove forest.</title>
        <authorList>
            <person name="Ge X."/>
            <person name="Huang R."/>
            <person name="Liu W."/>
        </authorList>
    </citation>
    <scope>NUCLEOTIDE SEQUENCE [LARGE SCALE GENOMIC DNA]</scope>
    <source>
        <strain evidence="4 5">N2-46</strain>
    </source>
</reference>
<keyword evidence="1" id="KW-0560">Oxidoreductase</keyword>
<dbReference type="EMBL" id="JAGSHT010000010">
    <property type="protein sequence ID" value="MBZ2196490.1"/>
    <property type="molecule type" value="Genomic_DNA"/>
</dbReference>
<dbReference type="SUPFAM" id="SSF52283">
    <property type="entry name" value="Formate/glycerate dehydrogenase catalytic domain-like"/>
    <property type="match status" value="1"/>
</dbReference>
<gene>
    <name evidence="4" type="ORF">KCQ71_10025</name>
</gene>